<gene>
    <name evidence="1" type="ORF">Q8Y70_14565</name>
</gene>
<accession>A0ABZ0MK37</accession>
<reference evidence="1 2" key="1">
    <citation type="submission" date="2023-10" db="EMBL/GenBank/DDBJ databases">
        <title>Genome sequencing of the isolated polysaccharide-producing bacterium Kosakonia sacchari KS2022.</title>
        <authorList>
            <person name="Yi X."/>
        </authorList>
    </citation>
    <scope>NUCLEOTIDE SEQUENCE [LARGE SCALE GENOMIC DNA]</scope>
    <source>
        <strain evidence="1 2">KS2022</strain>
    </source>
</reference>
<dbReference type="SUPFAM" id="SSF159501">
    <property type="entry name" value="EreA/ChaN-like"/>
    <property type="match status" value="1"/>
</dbReference>
<keyword evidence="2" id="KW-1185">Reference proteome</keyword>
<name>A0ABZ0MK37_9ENTR</name>
<evidence type="ECO:0000313" key="1">
    <source>
        <dbReference type="EMBL" id="WOZ75833.1"/>
    </source>
</evidence>
<sequence length="283" mass="32842">MRRSTDYVLKEQQLFRDKRFIFLGESIHGVAEYTQLRKDIAERYFKESAVLIFEADSKGMLFSHQHNEPAICRLQNFPGILRTQETLNLLTWAISRQIPCLGIDCIPRRAVTEFTPEWQSIQQRKINEYLKARSGINFFAWRDFNMAENLINLTSAYPGHRMLIMLHNLHIKRQGSLETAKLQLKSVREYFEDVFPLQSRSIAQLAQRGSALHNDLTLFDFQITDPLSVELLSAAAAYTLLTAEQIPDASIAWHHAFERETITPKNQYEGCFIFKDVHPPIII</sequence>
<dbReference type="EMBL" id="CP137744">
    <property type="protein sequence ID" value="WOZ75833.1"/>
    <property type="molecule type" value="Genomic_DNA"/>
</dbReference>
<protein>
    <recommendedName>
        <fullName evidence="3">Erythromycin esterase family protein</fullName>
    </recommendedName>
</protein>
<organism evidence="1 2">
    <name type="scientific">Kosakonia sacchari</name>
    <dbReference type="NCBI Taxonomy" id="1158459"/>
    <lineage>
        <taxon>Bacteria</taxon>
        <taxon>Pseudomonadati</taxon>
        <taxon>Pseudomonadota</taxon>
        <taxon>Gammaproteobacteria</taxon>
        <taxon>Enterobacterales</taxon>
        <taxon>Enterobacteriaceae</taxon>
        <taxon>Kosakonia</taxon>
    </lineage>
</organism>
<dbReference type="Proteomes" id="UP001302368">
    <property type="component" value="Chromosome"/>
</dbReference>
<dbReference type="RefSeq" id="WP_305736443.1">
    <property type="nucleotide sequence ID" value="NZ_CP137744.1"/>
</dbReference>
<proteinExistence type="predicted"/>
<evidence type="ECO:0000313" key="2">
    <source>
        <dbReference type="Proteomes" id="UP001302368"/>
    </source>
</evidence>
<evidence type="ECO:0008006" key="3">
    <source>
        <dbReference type="Google" id="ProtNLM"/>
    </source>
</evidence>